<dbReference type="Proteomes" id="UP000239757">
    <property type="component" value="Unassembled WGS sequence"/>
</dbReference>
<name>A0A2P5YJY4_GOSBA</name>
<sequence>MLTKFILVSETRFQNTETALKNQQVSIQGLKTQIGHLAKLISEQPQDSLPSNTETNPREQLNAITVRDEEGLAEPEPELSKELCATRKDHSDEQFGDDTIKLQARDSAKLSSNRDDCLSSINLNNVALKPPLQDSSKKNVMELQSNLCNKNRATHEERRLQIVELDE</sequence>
<proteinExistence type="predicted"/>
<evidence type="ECO:0000313" key="1">
    <source>
        <dbReference type="EMBL" id="PPS15881.1"/>
    </source>
</evidence>
<gene>
    <name evidence="1" type="ORF">GOBAR_AA04693</name>
</gene>
<dbReference type="EMBL" id="KZ663090">
    <property type="protein sequence ID" value="PPS15881.1"/>
    <property type="molecule type" value="Genomic_DNA"/>
</dbReference>
<protein>
    <submittedName>
        <fullName evidence="1">Uncharacterized protein</fullName>
    </submittedName>
</protein>
<accession>A0A2P5YJY4</accession>
<evidence type="ECO:0000313" key="2">
    <source>
        <dbReference type="Proteomes" id="UP000239757"/>
    </source>
</evidence>
<dbReference type="AlphaFoldDB" id="A0A2P5YJY4"/>
<dbReference type="OrthoDB" id="1750494at2759"/>
<reference evidence="1 2" key="1">
    <citation type="submission" date="2015-01" db="EMBL/GenBank/DDBJ databases">
        <title>Genome of allotetraploid Gossypium barbadense reveals genomic plasticity and fiber elongation in cotton evolution.</title>
        <authorList>
            <person name="Chen X."/>
            <person name="Liu X."/>
            <person name="Zhao B."/>
            <person name="Zheng H."/>
            <person name="Hu Y."/>
            <person name="Lu G."/>
            <person name="Yang C."/>
            <person name="Chen J."/>
            <person name="Shan C."/>
            <person name="Zhang L."/>
            <person name="Zhou Y."/>
            <person name="Wang L."/>
            <person name="Guo W."/>
            <person name="Bai Y."/>
            <person name="Ruan J."/>
            <person name="Shangguan X."/>
            <person name="Mao Y."/>
            <person name="Jiang J."/>
            <person name="Zhu Y."/>
            <person name="Lei J."/>
            <person name="Kang H."/>
            <person name="Chen S."/>
            <person name="He X."/>
            <person name="Wang R."/>
            <person name="Wang Y."/>
            <person name="Chen J."/>
            <person name="Wang L."/>
            <person name="Yu S."/>
            <person name="Wang B."/>
            <person name="Wei J."/>
            <person name="Song S."/>
            <person name="Lu X."/>
            <person name="Gao Z."/>
            <person name="Gu W."/>
            <person name="Deng X."/>
            <person name="Ma D."/>
            <person name="Wang S."/>
            <person name="Liang W."/>
            <person name="Fang L."/>
            <person name="Cai C."/>
            <person name="Zhu X."/>
            <person name="Zhou B."/>
            <person name="Zhang Y."/>
            <person name="Chen Z."/>
            <person name="Xu S."/>
            <person name="Zhu R."/>
            <person name="Wang S."/>
            <person name="Zhang T."/>
            <person name="Zhao G."/>
        </authorList>
    </citation>
    <scope>NUCLEOTIDE SEQUENCE [LARGE SCALE GENOMIC DNA]</scope>
    <source>
        <strain evidence="2">cv. Xinhai21</strain>
        <tissue evidence="1">Leaf</tissue>
    </source>
</reference>
<organism evidence="1 2">
    <name type="scientific">Gossypium barbadense</name>
    <name type="common">Sea Island cotton</name>
    <name type="synonym">Hibiscus barbadensis</name>
    <dbReference type="NCBI Taxonomy" id="3634"/>
    <lineage>
        <taxon>Eukaryota</taxon>
        <taxon>Viridiplantae</taxon>
        <taxon>Streptophyta</taxon>
        <taxon>Embryophyta</taxon>
        <taxon>Tracheophyta</taxon>
        <taxon>Spermatophyta</taxon>
        <taxon>Magnoliopsida</taxon>
        <taxon>eudicotyledons</taxon>
        <taxon>Gunneridae</taxon>
        <taxon>Pentapetalae</taxon>
        <taxon>rosids</taxon>
        <taxon>malvids</taxon>
        <taxon>Malvales</taxon>
        <taxon>Malvaceae</taxon>
        <taxon>Malvoideae</taxon>
        <taxon>Gossypium</taxon>
    </lineage>
</organism>